<evidence type="ECO:0000313" key="1">
    <source>
        <dbReference type="EMBL" id="QHT26698.1"/>
    </source>
</evidence>
<dbReference type="AlphaFoldDB" id="A0A6C0ECS1"/>
<accession>A0A6C0ECS1</accession>
<organism evidence="1">
    <name type="scientific">viral metagenome</name>
    <dbReference type="NCBI Taxonomy" id="1070528"/>
    <lineage>
        <taxon>unclassified sequences</taxon>
        <taxon>metagenomes</taxon>
        <taxon>organismal metagenomes</taxon>
    </lineage>
</organism>
<reference evidence="1" key="1">
    <citation type="journal article" date="2020" name="Nature">
        <title>Giant virus diversity and host interactions through global metagenomics.</title>
        <authorList>
            <person name="Schulz F."/>
            <person name="Roux S."/>
            <person name="Paez-Espino D."/>
            <person name="Jungbluth S."/>
            <person name="Walsh D.A."/>
            <person name="Denef V.J."/>
            <person name="McMahon K.D."/>
            <person name="Konstantinidis K.T."/>
            <person name="Eloe-Fadrosh E.A."/>
            <person name="Kyrpides N.C."/>
            <person name="Woyke T."/>
        </authorList>
    </citation>
    <scope>NUCLEOTIDE SEQUENCE</scope>
    <source>
        <strain evidence="1">GVMAG-M-3300023179-2</strain>
    </source>
</reference>
<name>A0A6C0ECS1_9ZZZZ</name>
<proteinExistence type="predicted"/>
<dbReference type="EMBL" id="MN739800">
    <property type="protein sequence ID" value="QHT26698.1"/>
    <property type="molecule type" value="Genomic_DNA"/>
</dbReference>
<protein>
    <submittedName>
        <fullName evidence="1">Uncharacterized protein</fullName>
    </submittedName>
</protein>
<sequence>MQINPNKKLRLLPPEPNYPPPPIPIFHNSEKLLSHILISSELDDKSLSSVNTNSNRLVEHNQIFIIRSPPGLFLTNSEFESTSNFNISNISRPGLKIFDLQLEPQPLPPIFKTSDISRPPGLFLTNPPLENLFISNDSNRSDIPLPPGLFISNISSETRPIFTDLKPKISSYEIDYLALMKPLKCAWCNDITDQSSGQFYKYYINNDKYISWGCLNTCST</sequence>